<reference evidence="2" key="1">
    <citation type="submission" date="2016-10" db="EMBL/GenBank/DDBJ databases">
        <authorList>
            <person name="Varghese N."/>
            <person name="Submissions S."/>
        </authorList>
    </citation>
    <scope>NUCLEOTIDE SEQUENCE [LARGE SCALE GENOMIC DNA]</scope>
    <source>
        <strain evidence="2">DSM 527</strain>
    </source>
</reference>
<name>A0A1G7RYD8_CHIFI</name>
<protein>
    <submittedName>
        <fullName evidence="1">Uncharacterized protein</fullName>
    </submittedName>
</protein>
<organism evidence="1 2">
    <name type="scientific">Chitinophaga filiformis</name>
    <name type="common">Myxococcus filiformis</name>
    <name type="synonym">Flexibacter filiformis</name>
    <dbReference type="NCBI Taxonomy" id="104663"/>
    <lineage>
        <taxon>Bacteria</taxon>
        <taxon>Pseudomonadati</taxon>
        <taxon>Bacteroidota</taxon>
        <taxon>Chitinophagia</taxon>
        <taxon>Chitinophagales</taxon>
        <taxon>Chitinophagaceae</taxon>
        <taxon>Chitinophaga</taxon>
    </lineage>
</organism>
<evidence type="ECO:0000313" key="2">
    <source>
        <dbReference type="Proteomes" id="UP000199045"/>
    </source>
</evidence>
<accession>A0A1G7RYD8</accession>
<dbReference type="EMBL" id="FNBN01000003">
    <property type="protein sequence ID" value="SDG15761.1"/>
    <property type="molecule type" value="Genomic_DNA"/>
</dbReference>
<proteinExistence type="predicted"/>
<dbReference type="AlphaFoldDB" id="A0A1G7RYD8"/>
<dbReference type="Proteomes" id="UP000199045">
    <property type="component" value="Unassembled WGS sequence"/>
</dbReference>
<gene>
    <name evidence="1" type="ORF">SAMN04488121_103664</name>
</gene>
<evidence type="ECO:0000313" key="1">
    <source>
        <dbReference type="EMBL" id="SDG15761.1"/>
    </source>
</evidence>
<sequence length="91" mass="10701">MNRLESKRFPISQKCCIMEILSNSFWPEAGTYCSNSHDYGPESSSKGRNYYLPDILLSKKHINCRWAWEMCLEYVLAKNKLLKDSHYGIMM</sequence>